<accession>A0A226HA70</accession>
<dbReference type="Proteomes" id="UP000198345">
    <property type="component" value="Unassembled WGS sequence"/>
</dbReference>
<sequence length="173" mass="19784">MKLNLKNKLLLLGFLIALYICYSFAIANTITYYKEFKTKEEQIATDRNLPNIVAKLTQKDRGLDQILAQYDTTVSESFQNDLLKQLSDFSSHYQLKITDFQEPHTSTQKGLNVTSYVFSLEGSFNGTLALINKIENNPSLGAIKHLSFEKKKNYKTNTDQLFVQVIMQKTKGI</sequence>
<keyword evidence="2" id="KW-1185">Reference proteome</keyword>
<reference evidence="1 2" key="1">
    <citation type="submission" date="2016-11" db="EMBL/GenBank/DDBJ databases">
        <title>Whole genomes of Flavobacteriaceae.</title>
        <authorList>
            <person name="Stine C."/>
            <person name="Li C."/>
            <person name="Tadesse D."/>
        </authorList>
    </citation>
    <scope>NUCLEOTIDE SEQUENCE [LARGE SCALE GENOMIC DNA]</scope>
    <source>
        <strain evidence="1 2">DSM 18292</strain>
    </source>
</reference>
<dbReference type="Gene3D" id="3.30.70.60">
    <property type="match status" value="1"/>
</dbReference>
<name>A0A226HA70_9FLAO</name>
<dbReference type="AlphaFoldDB" id="A0A226HA70"/>
<dbReference type="RefSeq" id="WP_089050081.1">
    <property type="nucleotide sequence ID" value="NZ_FXTV01000023.1"/>
</dbReference>
<proteinExistence type="predicted"/>
<dbReference type="InterPro" id="IPR014717">
    <property type="entry name" value="Transl_elong_EF1B/ribsomal_bS6"/>
</dbReference>
<dbReference type="EMBL" id="MUGW01000023">
    <property type="protein sequence ID" value="OXA91095.1"/>
    <property type="molecule type" value="Genomic_DNA"/>
</dbReference>
<gene>
    <name evidence="1" type="ORF">B0A66_12000</name>
</gene>
<dbReference type="OrthoDB" id="1343945at2"/>
<organism evidence="1 2">
    <name type="scientific">Flavobacterium hercynium</name>
    <dbReference type="NCBI Taxonomy" id="387094"/>
    <lineage>
        <taxon>Bacteria</taxon>
        <taxon>Pseudomonadati</taxon>
        <taxon>Bacteroidota</taxon>
        <taxon>Flavobacteriia</taxon>
        <taxon>Flavobacteriales</taxon>
        <taxon>Flavobacteriaceae</taxon>
        <taxon>Flavobacterium</taxon>
    </lineage>
</organism>
<evidence type="ECO:0000313" key="1">
    <source>
        <dbReference type="EMBL" id="OXA91095.1"/>
    </source>
</evidence>
<comment type="caution">
    <text evidence="1">The sequence shown here is derived from an EMBL/GenBank/DDBJ whole genome shotgun (WGS) entry which is preliminary data.</text>
</comment>
<evidence type="ECO:0000313" key="2">
    <source>
        <dbReference type="Proteomes" id="UP000198345"/>
    </source>
</evidence>
<protein>
    <submittedName>
        <fullName evidence="1">General secretion pathway protein</fullName>
    </submittedName>
</protein>